<name>A0ABR2XM19_9PEZI</name>
<keyword evidence="9" id="KW-1185">Reference proteome</keyword>
<evidence type="ECO:0000313" key="8">
    <source>
        <dbReference type="EMBL" id="KAK9774859.1"/>
    </source>
</evidence>
<keyword evidence="3 6" id="KW-0349">Heme</keyword>
<dbReference type="PRINTS" id="PR00463">
    <property type="entry name" value="EP450I"/>
</dbReference>
<dbReference type="InterPro" id="IPR036396">
    <property type="entry name" value="Cyt_P450_sf"/>
</dbReference>
<dbReference type="Gene3D" id="1.10.630.10">
    <property type="entry name" value="Cytochrome P450"/>
    <property type="match status" value="1"/>
</dbReference>
<organism evidence="8 9">
    <name type="scientific">Seiridium cardinale</name>
    <dbReference type="NCBI Taxonomy" id="138064"/>
    <lineage>
        <taxon>Eukaryota</taxon>
        <taxon>Fungi</taxon>
        <taxon>Dikarya</taxon>
        <taxon>Ascomycota</taxon>
        <taxon>Pezizomycotina</taxon>
        <taxon>Sordariomycetes</taxon>
        <taxon>Xylariomycetidae</taxon>
        <taxon>Amphisphaeriales</taxon>
        <taxon>Sporocadaceae</taxon>
        <taxon>Seiridium</taxon>
    </lineage>
</organism>
<evidence type="ECO:0000256" key="7">
    <source>
        <dbReference type="SAM" id="Phobius"/>
    </source>
</evidence>
<evidence type="ECO:0000256" key="4">
    <source>
        <dbReference type="ARBA" id="ARBA00022723"/>
    </source>
</evidence>
<comment type="caution">
    <text evidence="8">The sequence shown here is derived from an EMBL/GenBank/DDBJ whole genome shotgun (WGS) entry which is preliminary data.</text>
</comment>
<keyword evidence="7" id="KW-1133">Transmembrane helix</keyword>
<feature type="transmembrane region" description="Helical" evidence="7">
    <location>
        <begin position="6"/>
        <end position="25"/>
    </location>
</feature>
<keyword evidence="7" id="KW-0812">Transmembrane</keyword>
<evidence type="ECO:0000256" key="1">
    <source>
        <dbReference type="ARBA" id="ARBA00001971"/>
    </source>
</evidence>
<dbReference type="PANTHER" id="PTHR24305:SF210">
    <property type="entry name" value="CYTOCHROME P450 MONOOXYGENASE ASQL-RELATED"/>
    <property type="match status" value="1"/>
</dbReference>
<reference evidence="8 9" key="1">
    <citation type="submission" date="2024-02" db="EMBL/GenBank/DDBJ databases">
        <title>First draft genome assembly of two strains of Seiridium cardinale.</title>
        <authorList>
            <person name="Emiliani G."/>
            <person name="Scali E."/>
        </authorList>
    </citation>
    <scope>NUCLEOTIDE SEQUENCE [LARGE SCALE GENOMIC DNA]</scope>
    <source>
        <strain evidence="8 9">BM-138-000479</strain>
    </source>
</reference>
<evidence type="ECO:0000256" key="2">
    <source>
        <dbReference type="ARBA" id="ARBA00010617"/>
    </source>
</evidence>
<dbReference type="Proteomes" id="UP001465668">
    <property type="component" value="Unassembled WGS sequence"/>
</dbReference>
<sequence>MATGVHSSLLFATCFLLLPTLYLLYRVHRHPLARYPGPPLAAVTSLVHTFHFLTGDAVAWLDGLHRRYGDVVRIEPDRLSYINSNAWKDIYGHATSTHKANSKDGKNSKNLFSNGSYSISSAHGAEHSRLRKIFSNAFSDRAISKQEPMMLLYVHQMVDLIHREISRTEDSDDGAVLDAVSLFNFATFDIMADLTFGESLGCLQKGGSNPWVDAVQVNLKSMAIKGKLRPYPSLSYIWSLFQANEDKHAVNLHVQNSQNRVTKRLENRDDSKDDIWGLVLKAEGPSALTRVEMNNNANNFMIVGTETSATALSALTFLLLANPDKLDRLNREIRSVDDPDELKDEYLKRMPYLQACLNETLRLYPPVPTGGLRVVGHGGNRILGQIVPAETKLSFATWTAFRTPLYWKDGGMFTPERWLLNEKDYEDHHDYDRREVFQPFGVGPHACIGKNLAYQEMRLLYANFLYHFDIQLCPESETWMKDQKCWTLWFKEELKIRK</sequence>
<gene>
    <name evidence="8" type="ORF">SCAR479_08414</name>
</gene>
<dbReference type="PANTHER" id="PTHR24305">
    <property type="entry name" value="CYTOCHROME P450"/>
    <property type="match status" value="1"/>
</dbReference>
<keyword evidence="6" id="KW-0560">Oxidoreductase</keyword>
<comment type="similarity">
    <text evidence="2 6">Belongs to the cytochrome P450 family.</text>
</comment>
<keyword evidence="5 6" id="KW-0408">Iron</keyword>
<keyword evidence="6" id="KW-0503">Monooxygenase</keyword>
<dbReference type="InterPro" id="IPR002401">
    <property type="entry name" value="Cyt_P450_E_grp-I"/>
</dbReference>
<dbReference type="SUPFAM" id="SSF48264">
    <property type="entry name" value="Cytochrome P450"/>
    <property type="match status" value="1"/>
</dbReference>
<evidence type="ECO:0000256" key="3">
    <source>
        <dbReference type="ARBA" id="ARBA00022617"/>
    </source>
</evidence>
<dbReference type="InterPro" id="IPR050121">
    <property type="entry name" value="Cytochrome_P450_monoxygenase"/>
</dbReference>
<keyword evidence="7" id="KW-0472">Membrane</keyword>
<dbReference type="CDD" id="cd11058">
    <property type="entry name" value="CYP60B-like"/>
    <property type="match status" value="1"/>
</dbReference>
<proteinExistence type="inferred from homology"/>
<keyword evidence="4 6" id="KW-0479">Metal-binding</keyword>
<protein>
    <submittedName>
        <fullName evidence="8">Sterigmatocystin biosynthesis P450 monooxygenase stcF-like protein 2</fullName>
    </submittedName>
</protein>
<dbReference type="InterPro" id="IPR001128">
    <property type="entry name" value="Cyt_P450"/>
</dbReference>
<comment type="cofactor">
    <cofactor evidence="1">
        <name>heme</name>
        <dbReference type="ChEBI" id="CHEBI:30413"/>
    </cofactor>
</comment>
<evidence type="ECO:0000313" key="9">
    <source>
        <dbReference type="Proteomes" id="UP001465668"/>
    </source>
</evidence>
<evidence type="ECO:0000256" key="6">
    <source>
        <dbReference type="RuleBase" id="RU000461"/>
    </source>
</evidence>
<dbReference type="InterPro" id="IPR017972">
    <property type="entry name" value="Cyt_P450_CS"/>
</dbReference>
<accession>A0ABR2XM19</accession>
<dbReference type="PRINTS" id="PR00385">
    <property type="entry name" value="P450"/>
</dbReference>
<evidence type="ECO:0000256" key="5">
    <source>
        <dbReference type="ARBA" id="ARBA00023004"/>
    </source>
</evidence>
<dbReference type="EMBL" id="JARVKM010000038">
    <property type="protein sequence ID" value="KAK9774859.1"/>
    <property type="molecule type" value="Genomic_DNA"/>
</dbReference>
<dbReference type="Pfam" id="PF00067">
    <property type="entry name" value="p450"/>
    <property type="match status" value="1"/>
</dbReference>
<dbReference type="PROSITE" id="PS00086">
    <property type="entry name" value="CYTOCHROME_P450"/>
    <property type="match status" value="1"/>
</dbReference>